<evidence type="ECO:0000313" key="1">
    <source>
        <dbReference type="EMBL" id="QKS71659.1"/>
    </source>
</evidence>
<dbReference type="KEGG" id="psua:FLK61_33800"/>
<evidence type="ECO:0008006" key="3">
    <source>
        <dbReference type="Google" id="ProtNLM"/>
    </source>
</evidence>
<organism evidence="1 2">
    <name type="scientific">Paenalkalicoccus suaedae</name>
    <dbReference type="NCBI Taxonomy" id="2592382"/>
    <lineage>
        <taxon>Bacteria</taxon>
        <taxon>Bacillati</taxon>
        <taxon>Bacillota</taxon>
        <taxon>Bacilli</taxon>
        <taxon>Bacillales</taxon>
        <taxon>Bacillaceae</taxon>
        <taxon>Paenalkalicoccus</taxon>
    </lineage>
</organism>
<dbReference type="RefSeq" id="WP_176009691.1">
    <property type="nucleotide sequence ID" value="NZ_CP041372.2"/>
</dbReference>
<accession>A0A859FER0</accession>
<proteinExistence type="predicted"/>
<protein>
    <recommendedName>
        <fullName evidence="3">Phage protein</fullName>
    </recommendedName>
</protein>
<sequence>MAFKIDIKRDVEKFEIGSKTFELELQNEKLVKYNAKINEVVSKSEEARGKEDDLELVDALREVEEATKDLIGIFFGNGAYDEIFEEVNRSSYVMSKVIEQIVEAVQIIVTREQEKNRENKKQAYYKKKNEAV</sequence>
<keyword evidence="2" id="KW-1185">Reference proteome</keyword>
<dbReference type="Proteomes" id="UP000318138">
    <property type="component" value="Chromosome"/>
</dbReference>
<gene>
    <name evidence="1" type="ORF">FLK61_33800</name>
</gene>
<name>A0A859FER0_9BACI</name>
<reference evidence="2" key="1">
    <citation type="submission" date="2019-07" db="EMBL/GenBank/DDBJ databases">
        <title>Bacillus alkalisoli sp. nov. isolated from saline soil.</title>
        <authorList>
            <person name="Sun J.-Q."/>
            <person name="Xu L."/>
        </authorList>
    </citation>
    <scope>NUCLEOTIDE SEQUENCE [LARGE SCALE GENOMIC DNA]</scope>
    <source>
        <strain evidence="2">M4U3P1</strain>
    </source>
</reference>
<dbReference type="EMBL" id="CP041372">
    <property type="protein sequence ID" value="QKS71659.1"/>
    <property type="molecule type" value="Genomic_DNA"/>
</dbReference>
<dbReference type="AlphaFoldDB" id="A0A859FER0"/>
<evidence type="ECO:0000313" key="2">
    <source>
        <dbReference type="Proteomes" id="UP000318138"/>
    </source>
</evidence>